<dbReference type="InterPro" id="IPR036265">
    <property type="entry name" value="HIT-like_sf"/>
</dbReference>
<evidence type="ECO:0000256" key="1">
    <source>
        <dbReference type="PROSITE-ProRule" id="PRU00464"/>
    </source>
</evidence>
<dbReference type="HOGENOM" id="CLU_123330_2_0_9"/>
<dbReference type="PROSITE" id="PS51084">
    <property type="entry name" value="HIT_2"/>
    <property type="match status" value="1"/>
</dbReference>
<sequence>MESRFRAGCFYCEHNVTQQERMLPIVTFDTSTVFFNRDQTHPGRLIVALNWHVDELFELTSQQRSQFTNEVALTAQVIKDHFHASKINYGIYGDTVSHLHFHLVPKMPGDSDWDDAFVNNPENPLYLSDEKNEALIKELRAELEGLYETIRN</sequence>
<dbReference type="RefSeq" id="WP_041094690.1">
    <property type="nucleotide sequence ID" value="NZ_AP014680.1"/>
</dbReference>
<organism evidence="3 4">
    <name type="scientific">Paucilactobacillus hokkaidonensis JCM 18461</name>
    <dbReference type="NCBI Taxonomy" id="1291742"/>
    <lineage>
        <taxon>Bacteria</taxon>
        <taxon>Bacillati</taxon>
        <taxon>Bacillota</taxon>
        <taxon>Bacilli</taxon>
        <taxon>Lactobacillales</taxon>
        <taxon>Lactobacillaceae</taxon>
        <taxon>Paucilactobacillus</taxon>
    </lineage>
</organism>
<keyword evidence="3" id="KW-0378">Hydrolase</keyword>
<feature type="short sequence motif" description="Histidine triad motif" evidence="1">
    <location>
        <begin position="98"/>
        <end position="102"/>
    </location>
</feature>
<protein>
    <submittedName>
        <fullName evidence="3">HIT family hydrolase</fullName>
    </submittedName>
</protein>
<feature type="domain" description="HIT" evidence="2">
    <location>
        <begin position="10"/>
        <end position="113"/>
    </location>
</feature>
<dbReference type="SUPFAM" id="SSF54197">
    <property type="entry name" value="HIT-like"/>
    <property type="match status" value="1"/>
</dbReference>
<dbReference type="AlphaFoldDB" id="A0A0A1GZW1"/>
<evidence type="ECO:0000259" key="2">
    <source>
        <dbReference type="PROSITE" id="PS51084"/>
    </source>
</evidence>
<dbReference type="PANTHER" id="PTHR42997:SF1">
    <property type="entry name" value="AP-4-A PHOSPHORYLASE"/>
    <property type="match status" value="1"/>
</dbReference>
<dbReference type="STRING" id="1291742.LOOC260_120370"/>
<proteinExistence type="predicted"/>
<dbReference type="Pfam" id="PF01230">
    <property type="entry name" value="HIT"/>
    <property type="match status" value="1"/>
</dbReference>
<dbReference type="EMBL" id="AP014680">
    <property type="protein sequence ID" value="BAP86543.1"/>
    <property type="molecule type" value="Genomic_DNA"/>
</dbReference>
<dbReference type="Proteomes" id="UP000031620">
    <property type="component" value="Chromosome"/>
</dbReference>
<accession>A0A0A1GZW1</accession>
<dbReference type="InterPro" id="IPR052908">
    <property type="entry name" value="AP-4-A_phosphorylase"/>
</dbReference>
<dbReference type="InterPro" id="IPR011146">
    <property type="entry name" value="HIT-like"/>
</dbReference>
<dbReference type="GO" id="GO:0016787">
    <property type="term" value="F:hydrolase activity"/>
    <property type="evidence" value="ECO:0007669"/>
    <property type="project" value="UniProtKB-KW"/>
</dbReference>
<dbReference type="PANTHER" id="PTHR42997">
    <property type="entry name" value="HIT FAMILY HYDROLASE"/>
    <property type="match status" value="1"/>
</dbReference>
<evidence type="ECO:0000313" key="3">
    <source>
        <dbReference type="EMBL" id="BAP86543.1"/>
    </source>
</evidence>
<gene>
    <name evidence="3" type="ORF">LOOC260_120370</name>
</gene>
<name>A0A0A1GZW1_9LACO</name>
<evidence type="ECO:0000313" key="4">
    <source>
        <dbReference type="Proteomes" id="UP000031620"/>
    </source>
</evidence>
<dbReference type="Gene3D" id="3.30.428.10">
    <property type="entry name" value="HIT-like"/>
    <property type="match status" value="1"/>
</dbReference>
<dbReference type="KEGG" id="lho:LOOC260_120370"/>
<reference evidence="3 4" key="1">
    <citation type="submission" date="2014-11" db="EMBL/GenBank/DDBJ databases">
        <title>Complete genome sequence and analysis of Lactobacillus hokkaidonensis LOOC260T.</title>
        <authorList>
            <person name="Tanizawa Y."/>
            <person name="Tohno M."/>
            <person name="Kaminuma E."/>
            <person name="Nakamura Y."/>
            <person name="Arita M."/>
        </authorList>
    </citation>
    <scope>NUCLEOTIDE SEQUENCE [LARGE SCALE GENOMIC DNA]</scope>
    <source>
        <strain evidence="3 4">LOOC260</strain>
    </source>
</reference>